<protein>
    <submittedName>
        <fullName evidence="1">(northern house mosquito) hypothetical protein</fullName>
    </submittedName>
</protein>
<dbReference type="AlphaFoldDB" id="A0A8D8K0F3"/>
<dbReference type="PROSITE" id="PS51257">
    <property type="entry name" value="PROKAR_LIPOPROTEIN"/>
    <property type="match status" value="1"/>
</dbReference>
<dbReference type="EMBL" id="HBUE01194275">
    <property type="protein sequence ID" value="CAG6526799.1"/>
    <property type="molecule type" value="Transcribed_RNA"/>
</dbReference>
<evidence type="ECO:0000313" key="1">
    <source>
        <dbReference type="EMBL" id="CAG6578521.1"/>
    </source>
</evidence>
<sequence length="130" mass="14036">MRPASGRAAFLRSRITPSHTFSGLACTIISVLTSTNRPGSPSPYFTSSSVLCSSRNSITVTRLHRVSCLSSGSWQLIVIGLEIIRDQIDGLGRTQKTALSLYPAGSSSKFSEHKAGGRGFDNFIRVHHIT</sequence>
<name>A0A8D8K0F3_CULPI</name>
<accession>A0A8D8K0F3</accession>
<dbReference type="EMBL" id="HBUE01300258">
    <property type="protein sequence ID" value="CAG6578521.1"/>
    <property type="molecule type" value="Transcribed_RNA"/>
</dbReference>
<organism evidence="1">
    <name type="scientific">Culex pipiens</name>
    <name type="common">House mosquito</name>
    <dbReference type="NCBI Taxonomy" id="7175"/>
    <lineage>
        <taxon>Eukaryota</taxon>
        <taxon>Metazoa</taxon>
        <taxon>Ecdysozoa</taxon>
        <taxon>Arthropoda</taxon>
        <taxon>Hexapoda</taxon>
        <taxon>Insecta</taxon>
        <taxon>Pterygota</taxon>
        <taxon>Neoptera</taxon>
        <taxon>Endopterygota</taxon>
        <taxon>Diptera</taxon>
        <taxon>Nematocera</taxon>
        <taxon>Culicoidea</taxon>
        <taxon>Culicidae</taxon>
        <taxon>Culicinae</taxon>
        <taxon>Culicini</taxon>
        <taxon>Culex</taxon>
        <taxon>Culex</taxon>
    </lineage>
</organism>
<reference evidence="1" key="1">
    <citation type="submission" date="2021-05" db="EMBL/GenBank/DDBJ databases">
        <authorList>
            <person name="Alioto T."/>
            <person name="Alioto T."/>
            <person name="Gomez Garrido J."/>
        </authorList>
    </citation>
    <scope>NUCLEOTIDE SEQUENCE</scope>
</reference>
<proteinExistence type="predicted"/>